<protein>
    <recommendedName>
        <fullName evidence="1">DUF3854 domain-containing protein</fullName>
    </recommendedName>
</protein>
<name>A0A151ATK3_9FIRM</name>
<dbReference type="Pfam" id="PF12965">
    <property type="entry name" value="DUF3854"/>
    <property type="match status" value="1"/>
</dbReference>
<feature type="domain" description="DUF3854" evidence="1">
    <location>
        <begin position="223"/>
        <end position="316"/>
    </location>
</feature>
<dbReference type="OrthoDB" id="2665710at2"/>
<sequence>MQALKDTCEPFWRVSRREPCPICGKTDWCGINSRLAVCMRVKSDYPVSNGGWLHKLAPGVVKEEVYSPAGTNPAAPIATRNRVYRAFLSCLHLLPEHKKDLLRRGLSEEEIKRNGYKSVPSPAERWRLCKELKERGYDLAGVPGFYQARGRYGGHYWTFKALPGYFIPVRDSEGRIQALQVRLDQPDGTGKYRFFSTPNKTGGSSSGAPCHVVRPEELKDRRVWVTEGPLKADIASRYLGSVFIGVAGAGNWRPAVEAIQELGAREVVIAYDRDKNLKDAVRRAERELKVNLRRKGIRVFIASWNQEKGIDDALVSGCEITVKEERGV</sequence>
<dbReference type="RefSeq" id="WP_062286028.1">
    <property type="nucleotide sequence ID" value="NZ_LTBC01000022.1"/>
</dbReference>
<gene>
    <name evidence="2" type="ORF">MOMUL_29500</name>
</gene>
<proteinExistence type="predicted"/>
<reference evidence="2 3" key="1">
    <citation type="submission" date="2016-02" db="EMBL/GenBank/DDBJ databases">
        <title>Genome sequence of Moorella mulderi DSM 14980.</title>
        <authorList>
            <person name="Poehlein A."/>
            <person name="Daniel R."/>
        </authorList>
    </citation>
    <scope>NUCLEOTIDE SEQUENCE [LARGE SCALE GENOMIC DNA]</scope>
    <source>
        <strain evidence="2 3">DSM 14980</strain>
    </source>
</reference>
<dbReference type="InterPro" id="IPR034154">
    <property type="entry name" value="TOPRIM_DnaG/twinkle"/>
</dbReference>
<organism evidence="2 3">
    <name type="scientific">Moorella mulderi DSM 14980</name>
    <dbReference type="NCBI Taxonomy" id="1122241"/>
    <lineage>
        <taxon>Bacteria</taxon>
        <taxon>Bacillati</taxon>
        <taxon>Bacillota</taxon>
        <taxon>Clostridia</taxon>
        <taxon>Neomoorellales</taxon>
        <taxon>Neomoorellaceae</taxon>
        <taxon>Neomoorella</taxon>
    </lineage>
</organism>
<keyword evidence="3" id="KW-1185">Reference proteome</keyword>
<comment type="caution">
    <text evidence="2">The sequence shown here is derived from an EMBL/GenBank/DDBJ whole genome shotgun (WGS) entry which is preliminary data.</text>
</comment>
<dbReference type="InterPro" id="IPR024385">
    <property type="entry name" value="DUF3854"/>
</dbReference>
<dbReference type="CDD" id="cd01029">
    <property type="entry name" value="TOPRIM_primases"/>
    <property type="match status" value="1"/>
</dbReference>
<evidence type="ECO:0000313" key="2">
    <source>
        <dbReference type="EMBL" id="KYH30727.1"/>
    </source>
</evidence>
<dbReference type="AlphaFoldDB" id="A0A151ATK3"/>
<accession>A0A151ATK3</accession>
<dbReference type="Proteomes" id="UP000075670">
    <property type="component" value="Unassembled WGS sequence"/>
</dbReference>
<dbReference type="PATRIC" id="fig|1122241.3.peg.3140"/>
<evidence type="ECO:0000313" key="3">
    <source>
        <dbReference type="Proteomes" id="UP000075670"/>
    </source>
</evidence>
<dbReference type="EMBL" id="LTBC01000022">
    <property type="protein sequence ID" value="KYH30727.1"/>
    <property type="molecule type" value="Genomic_DNA"/>
</dbReference>
<dbReference type="Gene3D" id="3.40.1360.10">
    <property type="match status" value="1"/>
</dbReference>
<evidence type="ECO:0000259" key="1">
    <source>
        <dbReference type="Pfam" id="PF12965"/>
    </source>
</evidence>